<evidence type="ECO:0000256" key="3">
    <source>
        <dbReference type="ARBA" id="ARBA00022617"/>
    </source>
</evidence>
<dbReference type="OrthoDB" id="2789670at2759"/>
<keyword evidence="8 14" id="KW-0560">Oxidoreductase</keyword>
<keyword evidence="3 13" id="KW-0349">Heme</keyword>
<dbReference type="Gene3D" id="1.10.630.10">
    <property type="entry name" value="Cytochrome P450"/>
    <property type="match status" value="1"/>
</dbReference>
<dbReference type="GO" id="GO:0016020">
    <property type="term" value="C:membrane"/>
    <property type="evidence" value="ECO:0007669"/>
    <property type="project" value="UniProtKB-SubCell"/>
</dbReference>
<dbReference type="GO" id="GO:0016705">
    <property type="term" value="F:oxidoreductase activity, acting on paired donors, with incorporation or reduction of molecular oxygen"/>
    <property type="evidence" value="ECO:0007669"/>
    <property type="project" value="InterPro"/>
</dbReference>
<dbReference type="Pfam" id="PF00067">
    <property type="entry name" value="p450"/>
    <property type="match status" value="1"/>
</dbReference>
<keyword evidence="6" id="KW-0735">Signal-anchor</keyword>
<keyword evidence="4 15" id="KW-0812">Transmembrane</keyword>
<keyword evidence="11 15" id="KW-0472">Membrane</keyword>
<dbReference type="CDD" id="cd11072">
    <property type="entry name" value="CYP71-like"/>
    <property type="match status" value="1"/>
</dbReference>
<dbReference type="Gramene" id="mRNA:HanXRQr2_Chr11g0507771">
    <property type="protein sequence ID" value="mRNA:HanXRQr2_Chr11g0507771"/>
    <property type="gene ID" value="HanXRQr2_Chr11g0507771"/>
</dbReference>
<dbReference type="InterPro" id="IPR036396">
    <property type="entry name" value="Cyt_P450_sf"/>
</dbReference>
<keyword evidence="10 14" id="KW-0503">Monooxygenase</keyword>
<evidence type="ECO:0000256" key="11">
    <source>
        <dbReference type="ARBA" id="ARBA00023136"/>
    </source>
</evidence>
<dbReference type="PANTHER" id="PTHR47955">
    <property type="entry name" value="CYTOCHROME P450 FAMILY 71 PROTEIN"/>
    <property type="match status" value="1"/>
</dbReference>
<reference evidence="16" key="3">
    <citation type="submission" date="2020-06" db="EMBL/GenBank/DDBJ databases">
        <title>Helianthus annuus Genome sequencing and assembly Release 2.</title>
        <authorList>
            <person name="Gouzy J."/>
            <person name="Langlade N."/>
            <person name="Munos S."/>
        </authorList>
    </citation>
    <scope>NUCLEOTIDE SEQUENCE</scope>
    <source>
        <tissue evidence="16">Leaves</tissue>
    </source>
</reference>
<dbReference type="Proteomes" id="UP000215914">
    <property type="component" value="Chromosome 11"/>
</dbReference>
<keyword evidence="18" id="KW-1185">Reference proteome</keyword>
<name>A0A251TFE1_HELAN</name>
<dbReference type="GO" id="GO:0051762">
    <property type="term" value="P:sesquiterpene biosynthetic process"/>
    <property type="evidence" value="ECO:0007669"/>
    <property type="project" value="UniProtKB-ARBA"/>
</dbReference>
<evidence type="ECO:0000256" key="9">
    <source>
        <dbReference type="ARBA" id="ARBA00023004"/>
    </source>
</evidence>
<evidence type="ECO:0000313" key="17">
    <source>
        <dbReference type="EMBL" id="OTG08701.1"/>
    </source>
</evidence>
<evidence type="ECO:0000313" key="16">
    <source>
        <dbReference type="EMBL" id="KAF5783423.1"/>
    </source>
</evidence>
<dbReference type="EMBL" id="MNCJ02000326">
    <property type="protein sequence ID" value="KAF5783423.1"/>
    <property type="molecule type" value="Genomic_DNA"/>
</dbReference>
<keyword evidence="12" id="KW-0325">Glycoprotein</keyword>
<evidence type="ECO:0000256" key="2">
    <source>
        <dbReference type="ARBA" id="ARBA00010617"/>
    </source>
</evidence>
<evidence type="ECO:0000256" key="15">
    <source>
        <dbReference type="SAM" id="Phobius"/>
    </source>
</evidence>
<dbReference type="AlphaFoldDB" id="A0A251TFE1"/>
<dbReference type="PRINTS" id="PR00463">
    <property type="entry name" value="EP450I"/>
</dbReference>
<dbReference type="GO" id="GO:0004497">
    <property type="term" value="F:monooxygenase activity"/>
    <property type="evidence" value="ECO:0007669"/>
    <property type="project" value="UniProtKB-KW"/>
</dbReference>
<evidence type="ECO:0000256" key="8">
    <source>
        <dbReference type="ARBA" id="ARBA00023002"/>
    </source>
</evidence>
<dbReference type="InterPro" id="IPR017972">
    <property type="entry name" value="Cyt_P450_CS"/>
</dbReference>
<dbReference type="PROSITE" id="PS00086">
    <property type="entry name" value="CYTOCHROME_P450"/>
    <property type="match status" value="1"/>
</dbReference>
<dbReference type="PANTHER" id="PTHR47955:SF9">
    <property type="entry name" value="PREMNASPIRODIENE OXYGENASE-LIKE"/>
    <property type="match status" value="1"/>
</dbReference>
<gene>
    <name evidence="17" type="ORF">HannXRQ_Chr11g0344671</name>
    <name evidence="16" type="ORF">HanXRQr2_Chr11g0507771</name>
</gene>
<evidence type="ECO:0000256" key="4">
    <source>
        <dbReference type="ARBA" id="ARBA00022692"/>
    </source>
</evidence>
<feature type="transmembrane region" description="Helical" evidence="15">
    <location>
        <begin position="6"/>
        <end position="26"/>
    </location>
</feature>
<dbReference type="EMBL" id="CM007900">
    <property type="protein sequence ID" value="OTG08701.1"/>
    <property type="molecule type" value="Genomic_DNA"/>
</dbReference>
<feature type="binding site" description="axial binding residue" evidence="13">
    <location>
        <position position="447"/>
    </location>
    <ligand>
        <name>heme</name>
        <dbReference type="ChEBI" id="CHEBI:30413"/>
    </ligand>
    <ligandPart>
        <name>Fe</name>
        <dbReference type="ChEBI" id="CHEBI:18248"/>
    </ligandPart>
</feature>
<evidence type="ECO:0000313" key="18">
    <source>
        <dbReference type="Proteomes" id="UP000215914"/>
    </source>
</evidence>
<dbReference type="OMA" id="MCPGIHF"/>
<sequence length="508" mass="57804">MDIQFPFSPLYFSTGLFLLFVIIRVFKSFNSPNSNKNLPPQPWKLPLVGHIHHLLGAQPHEALRNIARKLGPIVHLQLGQVSAIIISSPTLAKEIMKNHDLSFANRAKVFTVEMVTYDYKDIAFTSYGEYWRQMRKICVLELLSARKVQSFRSIREQESWDLVDSIATQSSKPINLSVKLSTMINTIVTRLSVGSRCKDQAVLIDLIQQTVESSGGFDVSDLFPSIKILPLIAGSRKKRLNIHNKMDVILEGIILEHIERGVNRASDHGNEEDLVDVLLRIKNEGGLEFPLSFENIKAVIVNMFVAGSDTSFVTIEWAMSELMKNPRVMKKVQDELRHVLKGKTKIHESDIEELDYLKLVIKETLRLHPPLPFLIPRECRESCEIGGFSIPVKTKVLINTWMIGRDPDYWIEPQSFIPERFSESAANINLMGTNFEYLPFGAGRRMCPAMLLGLANVELPLAMLLYHFDWELPNGQTYEKLDMSESSGATLKRKNNLLLVSHPYNTKY</sequence>
<evidence type="ECO:0000256" key="7">
    <source>
        <dbReference type="ARBA" id="ARBA00022989"/>
    </source>
</evidence>
<reference evidence="17" key="2">
    <citation type="submission" date="2017-02" db="EMBL/GenBank/DDBJ databases">
        <title>Sunflower complete genome.</title>
        <authorList>
            <person name="Langlade N."/>
            <person name="Munos S."/>
        </authorList>
    </citation>
    <scope>NUCLEOTIDE SEQUENCE [LARGE SCALE GENOMIC DNA]</scope>
    <source>
        <tissue evidence="17">Leaves</tissue>
    </source>
</reference>
<comment type="similarity">
    <text evidence="2 14">Belongs to the cytochrome P450 family.</text>
</comment>
<dbReference type="STRING" id="4232.A0A251TFE1"/>
<keyword evidence="7 15" id="KW-1133">Transmembrane helix</keyword>
<dbReference type="GO" id="GO:0020037">
    <property type="term" value="F:heme binding"/>
    <property type="evidence" value="ECO:0007669"/>
    <property type="project" value="InterPro"/>
</dbReference>
<dbReference type="InParanoid" id="A0A251TFE1"/>
<dbReference type="SUPFAM" id="SSF48264">
    <property type="entry name" value="Cytochrome P450"/>
    <property type="match status" value="1"/>
</dbReference>
<dbReference type="EC" id="1.-.-.-" evidence="16"/>
<evidence type="ECO:0000256" key="6">
    <source>
        <dbReference type="ARBA" id="ARBA00022968"/>
    </source>
</evidence>
<comment type="subcellular location">
    <subcellularLocation>
        <location evidence="1">Membrane</location>
        <topology evidence="1">Single-pass type II membrane protein</topology>
    </subcellularLocation>
</comment>
<dbReference type="PRINTS" id="PR00385">
    <property type="entry name" value="P450"/>
</dbReference>
<evidence type="ECO:0000256" key="10">
    <source>
        <dbReference type="ARBA" id="ARBA00023033"/>
    </source>
</evidence>
<accession>A0A251TFE1</accession>
<comment type="cofactor">
    <cofactor evidence="13">
        <name>heme</name>
        <dbReference type="ChEBI" id="CHEBI:30413"/>
    </cofactor>
</comment>
<evidence type="ECO:0000256" key="12">
    <source>
        <dbReference type="ARBA" id="ARBA00023180"/>
    </source>
</evidence>
<dbReference type="FunFam" id="1.10.630.10:FF:000043">
    <property type="entry name" value="Cytochrome P450 99A2"/>
    <property type="match status" value="1"/>
</dbReference>
<proteinExistence type="inferred from homology"/>
<reference evidence="16 18" key="1">
    <citation type="journal article" date="2017" name="Nature">
        <title>The sunflower genome provides insights into oil metabolism, flowering and Asterid evolution.</title>
        <authorList>
            <person name="Badouin H."/>
            <person name="Gouzy J."/>
            <person name="Grassa C.J."/>
            <person name="Murat F."/>
            <person name="Staton S.E."/>
            <person name="Cottret L."/>
            <person name="Lelandais-Briere C."/>
            <person name="Owens G.L."/>
            <person name="Carrere S."/>
            <person name="Mayjonade B."/>
            <person name="Legrand L."/>
            <person name="Gill N."/>
            <person name="Kane N.C."/>
            <person name="Bowers J.E."/>
            <person name="Hubner S."/>
            <person name="Bellec A."/>
            <person name="Berard A."/>
            <person name="Berges H."/>
            <person name="Blanchet N."/>
            <person name="Boniface M.C."/>
            <person name="Brunel D."/>
            <person name="Catrice O."/>
            <person name="Chaidir N."/>
            <person name="Claudel C."/>
            <person name="Donnadieu C."/>
            <person name="Faraut T."/>
            <person name="Fievet G."/>
            <person name="Helmstetter N."/>
            <person name="King M."/>
            <person name="Knapp S.J."/>
            <person name="Lai Z."/>
            <person name="Le Paslier M.C."/>
            <person name="Lippi Y."/>
            <person name="Lorenzon L."/>
            <person name="Mandel J.R."/>
            <person name="Marage G."/>
            <person name="Marchand G."/>
            <person name="Marquand E."/>
            <person name="Bret-Mestries E."/>
            <person name="Morien E."/>
            <person name="Nambeesan S."/>
            <person name="Nguyen T."/>
            <person name="Pegot-Espagnet P."/>
            <person name="Pouilly N."/>
            <person name="Raftis F."/>
            <person name="Sallet E."/>
            <person name="Schiex T."/>
            <person name="Thomas J."/>
            <person name="Vandecasteele C."/>
            <person name="Vares D."/>
            <person name="Vear F."/>
            <person name="Vautrin S."/>
            <person name="Crespi M."/>
            <person name="Mangin B."/>
            <person name="Burke J.M."/>
            <person name="Salse J."/>
            <person name="Munos S."/>
            <person name="Vincourt P."/>
            <person name="Rieseberg L.H."/>
            <person name="Langlade N.B."/>
        </authorList>
    </citation>
    <scope>NUCLEOTIDE SEQUENCE [LARGE SCALE GENOMIC DNA]</scope>
    <source>
        <strain evidence="18">cv. SF193</strain>
        <tissue evidence="16">Leaves</tissue>
    </source>
</reference>
<dbReference type="GO" id="GO:0005506">
    <property type="term" value="F:iron ion binding"/>
    <property type="evidence" value="ECO:0007669"/>
    <property type="project" value="InterPro"/>
</dbReference>
<keyword evidence="9 13" id="KW-0408">Iron</keyword>
<evidence type="ECO:0000256" key="1">
    <source>
        <dbReference type="ARBA" id="ARBA00004606"/>
    </source>
</evidence>
<dbReference type="GO" id="GO:0016491">
    <property type="term" value="F:oxidoreductase activity"/>
    <property type="evidence" value="ECO:0000318"/>
    <property type="project" value="GO_Central"/>
</dbReference>
<organism evidence="17 18">
    <name type="scientific">Helianthus annuus</name>
    <name type="common">Common sunflower</name>
    <dbReference type="NCBI Taxonomy" id="4232"/>
    <lineage>
        <taxon>Eukaryota</taxon>
        <taxon>Viridiplantae</taxon>
        <taxon>Streptophyta</taxon>
        <taxon>Embryophyta</taxon>
        <taxon>Tracheophyta</taxon>
        <taxon>Spermatophyta</taxon>
        <taxon>Magnoliopsida</taxon>
        <taxon>eudicotyledons</taxon>
        <taxon>Gunneridae</taxon>
        <taxon>Pentapetalae</taxon>
        <taxon>asterids</taxon>
        <taxon>campanulids</taxon>
        <taxon>Asterales</taxon>
        <taxon>Asteraceae</taxon>
        <taxon>Asteroideae</taxon>
        <taxon>Heliantheae alliance</taxon>
        <taxon>Heliantheae</taxon>
        <taxon>Helianthus</taxon>
    </lineage>
</organism>
<dbReference type="InterPro" id="IPR002401">
    <property type="entry name" value="Cyt_P450_E_grp-I"/>
</dbReference>
<keyword evidence="5 13" id="KW-0479">Metal-binding</keyword>
<evidence type="ECO:0000256" key="5">
    <source>
        <dbReference type="ARBA" id="ARBA00022723"/>
    </source>
</evidence>
<evidence type="ECO:0000256" key="13">
    <source>
        <dbReference type="PIRSR" id="PIRSR602401-1"/>
    </source>
</evidence>
<protein>
    <submittedName>
        <fullName evidence="16">Oxidoreductase</fullName>
        <ecNumber evidence="16">1.-.-.-</ecNumber>
    </submittedName>
    <submittedName>
        <fullName evidence="17">Putative cytochrome P450</fullName>
    </submittedName>
</protein>
<dbReference type="InterPro" id="IPR001128">
    <property type="entry name" value="Cyt_P450"/>
</dbReference>
<evidence type="ECO:0000256" key="14">
    <source>
        <dbReference type="RuleBase" id="RU000461"/>
    </source>
</evidence>